<evidence type="ECO:0000313" key="3">
    <source>
        <dbReference type="Proteomes" id="UP001596484"/>
    </source>
</evidence>
<name>A0ABW2S0A3_9NOCA</name>
<proteinExistence type="predicted"/>
<feature type="signal peptide" evidence="1">
    <location>
        <begin position="1"/>
        <end position="21"/>
    </location>
</feature>
<accession>A0ABW2S0A3</accession>
<keyword evidence="1" id="KW-0732">Signal</keyword>
<organism evidence="2 3">
    <name type="scientific">Rhodococcus daqingensis</name>
    <dbReference type="NCBI Taxonomy" id="2479363"/>
    <lineage>
        <taxon>Bacteria</taxon>
        <taxon>Bacillati</taxon>
        <taxon>Actinomycetota</taxon>
        <taxon>Actinomycetes</taxon>
        <taxon>Mycobacteriales</taxon>
        <taxon>Nocardiaceae</taxon>
        <taxon>Rhodococcus</taxon>
    </lineage>
</organism>
<reference evidence="3" key="1">
    <citation type="journal article" date="2019" name="Int. J. Syst. Evol. Microbiol.">
        <title>The Global Catalogue of Microorganisms (GCM) 10K type strain sequencing project: providing services to taxonomists for standard genome sequencing and annotation.</title>
        <authorList>
            <consortium name="The Broad Institute Genomics Platform"/>
            <consortium name="The Broad Institute Genome Sequencing Center for Infectious Disease"/>
            <person name="Wu L."/>
            <person name="Ma J."/>
        </authorList>
    </citation>
    <scope>NUCLEOTIDE SEQUENCE [LARGE SCALE GENOMIC DNA]</scope>
    <source>
        <strain evidence="3">ICMP 19430</strain>
    </source>
</reference>
<comment type="caution">
    <text evidence="2">The sequence shown here is derived from an EMBL/GenBank/DDBJ whole genome shotgun (WGS) entry which is preliminary data.</text>
</comment>
<feature type="chain" id="PRO_5045928978" description="Secreted protein" evidence="1">
    <location>
        <begin position="22"/>
        <end position="69"/>
    </location>
</feature>
<evidence type="ECO:0008006" key="4">
    <source>
        <dbReference type="Google" id="ProtNLM"/>
    </source>
</evidence>
<evidence type="ECO:0000313" key="2">
    <source>
        <dbReference type="EMBL" id="MFC7448958.1"/>
    </source>
</evidence>
<dbReference type="Proteomes" id="UP001596484">
    <property type="component" value="Unassembled WGS sequence"/>
</dbReference>
<gene>
    <name evidence="2" type="ORF">ACFQS9_13755</name>
</gene>
<dbReference type="RefSeq" id="WP_378405531.1">
    <property type="nucleotide sequence ID" value="NZ_JBHTCS010000016.1"/>
</dbReference>
<dbReference type="EMBL" id="JBHTCS010000016">
    <property type="protein sequence ID" value="MFC7448958.1"/>
    <property type="molecule type" value="Genomic_DNA"/>
</dbReference>
<evidence type="ECO:0000256" key="1">
    <source>
        <dbReference type="SAM" id="SignalP"/>
    </source>
</evidence>
<protein>
    <recommendedName>
        <fullName evidence="4">Secreted protein</fullName>
    </recommendedName>
</protein>
<sequence length="69" mass="6670">MALAATAAASMTVLGPGIAAAAAPGPAAELVQPVVRLGQTDPLAAFLECAPTGLIPVFGPSIVFPICLA</sequence>
<keyword evidence="3" id="KW-1185">Reference proteome</keyword>